<dbReference type="EMBL" id="CP053661">
    <property type="protein sequence ID" value="QKD83171.1"/>
    <property type="molecule type" value="Genomic_DNA"/>
</dbReference>
<feature type="transmembrane region" description="Helical" evidence="1">
    <location>
        <begin position="25"/>
        <end position="47"/>
    </location>
</feature>
<sequence length="70" mass="7946">MKAFSPPVCTSVAYQRSPQSTPPSFPLATGFWLLTIPLLSAAISVFIKQKRDRHRWQQINTLERLFQDAG</sequence>
<keyword evidence="1" id="KW-1133">Transmembrane helix</keyword>
<keyword evidence="1" id="KW-0472">Membrane</keyword>
<gene>
    <name evidence="2" type="ORF">HPC62_14065</name>
</gene>
<dbReference type="AlphaFoldDB" id="A0A6M8BHP6"/>
<dbReference type="Proteomes" id="UP000505210">
    <property type="component" value="Chromosome"/>
</dbReference>
<evidence type="ECO:0000256" key="1">
    <source>
        <dbReference type="SAM" id="Phobius"/>
    </source>
</evidence>
<name>A0A6M8BHP6_9CYAN</name>
<evidence type="ECO:0000313" key="2">
    <source>
        <dbReference type="EMBL" id="QKD83171.1"/>
    </source>
</evidence>
<dbReference type="RefSeq" id="WP_172356663.1">
    <property type="nucleotide sequence ID" value="NZ_CP053661.1"/>
</dbReference>
<proteinExistence type="predicted"/>
<keyword evidence="1" id="KW-0812">Transmembrane</keyword>
<evidence type="ECO:0000313" key="3">
    <source>
        <dbReference type="Proteomes" id="UP000505210"/>
    </source>
</evidence>
<protein>
    <submittedName>
        <fullName evidence="2">Uncharacterized protein</fullName>
    </submittedName>
</protein>
<accession>A0A6M8BHP6</accession>
<dbReference type="KEGG" id="theu:HPC62_14065"/>
<reference evidence="2 3" key="1">
    <citation type="submission" date="2020-05" db="EMBL/GenBank/DDBJ databases">
        <title>Complete genome sequence of of a novel Thermoleptolyngbya strain isolated from hot springs of Ganzi, Sichuan China.</title>
        <authorList>
            <person name="Tang J."/>
            <person name="Daroch M."/>
            <person name="Li L."/>
            <person name="Waleron K."/>
            <person name="Waleron M."/>
            <person name="Waleron M."/>
        </authorList>
    </citation>
    <scope>NUCLEOTIDE SEQUENCE [LARGE SCALE GENOMIC DNA]</scope>
    <source>
        <strain evidence="2 3">PKUAC-SCTA183</strain>
    </source>
</reference>
<organism evidence="2 3">
    <name type="scientific">Thermoleptolyngbya sichuanensis A183</name>
    <dbReference type="NCBI Taxonomy" id="2737172"/>
    <lineage>
        <taxon>Bacteria</taxon>
        <taxon>Bacillati</taxon>
        <taxon>Cyanobacteriota</taxon>
        <taxon>Cyanophyceae</taxon>
        <taxon>Oculatellales</taxon>
        <taxon>Oculatellaceae</taxon>
        <taxon>Thermoleptolyngbya</taxon>
        <taxon>Thermoleptolyngbya sichuanensis</taxon>
    </lineage>
</organism>
<keyword evidence="3" id="KW-1185">Reference proteome</keyword>